<dbReference type="RefSeq" id="WP_146353391.1">
    <property type="nucleotide sequence ID" value="NZ_VOBR01000011.1"/>
</dbReference>
<accession>A0A563ET51</accession>
<organism evidence="1 2">
    <name type="scientific">Lentzea tibetensis</name>
    <dbReference type="NCBI Taxonomy" id="2591470"/>
    <lineage>
        <taxon>Bacteria</taxon>
        <taxon>Bacillati</taxon>
        <taxon>Actinomycetota</taxon>
        <taxon>Actinomycetes</taxon>
        <taxon>Pseudonocardiales</taxon>
        <taxon>Pseudonocardiaceae</taxon>
        <taxon>Lentzea</taxon>
    </lineage>
</organism>
<evidence type="ECO:0000313" key="2">
    <source>
        <dbReference type="Proteomes" id="UP000316639"/>
    </source>
</evidence>
<protein>
    <submittedName>
        <fullName evidence="1">Uncharacterized protein</fullName>
    </submittedName>
</protein>
<name>A0A563ET51_9PSEU</name>
<reference evidence="1 2" key="1">
    <citation type="submission" date="2019-07" db="EMBL/GenBank/DDBJ databases">
        <title>Lentzea xizangensis sp. nov., isolated from Qinghai-Tibetan Plateau Soils.</title>
        <authorList>
            <person name="Huang J."/>
        </authorList>
    </citation>
    <scope>NUCLEOTIDE SEQUENCE [LARGE SCALE GENOMIC DNA]</scope>
    <source>
        <strain evidence="1 2">FXJ1.1311</strain>
    </source>
</reference>
<dbReference type="OrthoDB" id="569821at2"/>
<keyword evidence="2" id="KW-1185">Reference proteome</keyword>
<dbReference type="AlphaFoldDB" id="A0A563ET51"/>
<proteinExistence type="predicted"/>
<sequence length="60" mass="7111">MVFGDIGDRRSQRIVLDYTTAFFERFLKGRHRPLLDRPSPAYPEVECRSLRMTSFPPRPK</sequence>
<comment type="caution">
    <text evidence="1">The sequence shown here is derived from an EMBL/GenBank/DDBJ whole genome shotgun (WGS) entry which is preliminary data.</text>
</comment>
<evidence type="ECO:0000313" key="1">
    <source>
        <dbReference type="EMBL" id="TWP50671.1"/>
    </source>
</evidence>
<gene>
    <name evidence="1" type="ORF">FKR81_18840</name>
</gene>
<dbReference type="EMBL" id="VOBR01000011">
    <property type="protein sequence ID" value="TWP50671.1"/>
    <property type="molecule type" value="Genomic_DNA"/>
</dbReference>
<dbReference type="Proteomes" id="UP000316639">
    <property type="component" value="Unassembled WGS sequence"/>
</dbReference>